<dbReference type="GO" id="GO:0005737">
    <property type="term" value="C:cytoplasm"/>
    <property type="evidence" value="ECO:0007669"/>
    <property type="project" value="TreeGrafter"/>
</dbReference>
<evidence type="ECO:0000259" key="2">
    <source>
        <dbReference type="Pfam" id="PF04909"/>
    </source>
</evidence>
<organism evidence="3 4">
    <name type="scientific">Caenibius tardaugens NBRC 16725</name>
    <dbReference type="NCBI Taxonomy" id="1219035"/>
    <lineage>
        <taxon>Bacteria</taxon>
        <taxon>Pseudomonadati</taxon>
        <taxon>Pseudomonadota</taxon>
        <taxon>Alphaproteobacteria</taxon>
        <taxon>Sphingomonadales</taxon>
        <taxon>Erythrobacteraceae</taxon>
        <taxon>Caenibius</taxon>
    </lineage>
</organism>
<dbReference type="eggNOG" id="COG2159">
    <property type="taxonomic scope" value="Bacteria"/>
</dbReference>
<evidence type="ECO:0000313" key="4">
    <source>
        <dbReference type="Proteomes" id="UP000016568"/>
    </source>
</evidence>
<dbReference type="Pfam" id="PF04909">
    <property type="entry name" value="Amidohydro_2"/>
    <property type="match status" value="1"/>
</dbReference>
<dbReference type="PANTHER" id="PTHR21240">
    <property type="entry name" value="2-AMINO-3-CARBOXYLMUCONATE-6-SEMIALDEHYDE DECARBOXYLASE"/>
    <property type="match status" value="1"/>
</dbReference>
<protein>
    <recommendedName>
        <fullName evidence="2">Amidohydrolase-related domain-containing protein</fullName>
    </recommendedName>
</protein>
<dbReference type="InterPro" id="IPR006680">
    <property type="entry name" value="Amidohydro-rel"/>
</dbReference>
<comment type="caution">
    <text evidence="3">The sequence shown here is derived from an EMBL/GenBank/DDBJ whole genome shotgun (WGS) entry which is preliminary data.</text>
</comment>
<keyword evidence="1" id="KW-0456">Lyase</keyword>
<dbReference type="EMBL" id="BASZ01000006">
    <property type="protein sequence ID" value="GAD49822.1"/>
    <property type="molecule type" value="Genomic_DNA"/>
</dbReference>
<reference evidence="3 4" key="1">
    <citation type="submission" date="2013-09" db="EMBL/GenBank/DDBJ databases">
        <title>Whole genome shotgun sequence of Novosphingobium tardaugens NBRC 16725.</title>
        <authorList>
            <person name="Isaki S."/>
            <person name="Hosoyama A."/>
            <person name="Tsuchikane K."/>
            <person name="Katsumata H."/>
            <person name="Ando Y."/>
            <person name="Yamazaki S."/>
            <person name="Fujita N."/>
        </authorList>
    </citation>
    <scope>NUCLEOTIDE SEQUENCE [LARGE SCALE GENOMIC DNA]</scope>
    <source>
        <strain evidence="3 4">NBRC 16725</strain>
    </source>
</reference>
<accession>U2YMW3</accession>
<dbReference type="GO" id="GO:0016787">
    <property type="term" value="F:hydrolase activity"/>
    <property type="evidence" value="ECO:0007669"/>
    <property type="project" value="InterPro"/>
</dbReference>
<name>U2YMW3_9SPHN</name>
<dbReference type="InterPro" id="IPR032466">
    <property type="entry name" value="Metal_Hydrolase"/>
</dbReference>
<dbReference type="SUPFAM" id="SSF51556">
    <property type="entry name" value="Metallo-dependent hydrolases"/>
    <property type="match status" value="1"/>
</dbReference>
<dbReference type="Proteomes" id="UP000016568">
    <property type="component" value="Unassembled WGS sequence"/>
</dbReference>
<evidence type="ECO:0000256" key="1">
    <source>
        <dbReference type="ARBA" id="ARBA00023239"/>
    </source>
</evidence>
<dbReference type="Gene3D" id="3.20.20.140">
    <property type="entry name" value="Metal-dependent hydrolases"/>
    <property type="match status" value="1"/>
</dbReference>
<dbReference type="RefSeq" id="WP_021690727.1">
    <property type="nucleotide sequence ID" value="NZ_BASZ01000006.1"/>
</dbReference>
<gene>
    <name evidence="3" type="ORF">NT2_06_02620</name>
</gene>
<evidence type="ECO:0000313" key="3">
    <source>
        <dbReference type="EMBL" id="GAD49822.1"/>
    </source>
</evidence>
<dbReference type="GO" id="GO:0019748">
    <property type="term" value="P:secondary metabolic process"/>
    <property type="evidence" value="ECO:0007669"/>
    <property type="project" value="TreeGrafter"/>
</dbReference>
<feature type="domain" description="Amidohydrolase-related" evidence="2">
    <location>
        <begin position="133"/>
        <end position="385"/>
    </location>
</feature>
<dbReference type="OrthoDB" id="9799024at2"/>
<dbReference type="AlphaFoldDB" id="U2YMW3"/>
<sequence>MTTALPFPVYDADNHFYEPEDAIFRHLPKKWANDFKFVEVNGRKRLAINNRISDYIPNPTFDRVAAPGSHVKYYKAENTEGLSMRELTGKPVTPPSAWRYGRDRIAVLDEHQVHAAVMFPTLFSVIEHGLAYNHELLHDALHALNMWVSEEWGFAYKDRIFAVPVINLADMDRATAELDWLLAQGARTVNLRPSPVPGYRGGRSPGLKDFDAFWARINEAKIFVSIHASNSDYDHLINMWTGGAEWLPFESNPLVNCLRIIERAISDTIAALICDGLFDRFPDLRIVSVENGAKWVGSLIETLEHVYGQMPQKFRSDPVETFHRNIFVTPFVEDNWDVVGQHMQTNRILFGSDYPHPEGTEHPLDFLQELTSFTMAQKEQIMSSNLKGLLEGKRD</sequence>
<proteinExistence type="predicted"/>
<dbReference type="KEGG" id="ntd:EGO55_18080"/>
<keyword evidence="4" id="KW-1185">Reference proteome</keyword>
<dbReference type="GO" id="GO:0016831">
    <property type="term" value="F:carboxy-lyase activity"/>
    <property type="evidence" value="ECO:0007669"/>
    <property type="project" value="InterPro"/>
</dbReference>
<dbReference type="PANTHER" id="PTHR21240:SF28">
    <property type="entry name" value="ISO-OROTATE DECARBOXYLASE (EUROFUNG)"/>
    <property type="match status" value="1"/>
</dbReference>
<dbReference type="InterPro" id="IPR032465">
    <property type="entry name" value="ACMSD"/>
</dbReference>